<dbReference type="GO" id="GO:0003735">
    <property type="term" value="F:structural constituent of ribosome"/>
    <property type="evidence" value="ECO:0000318"/>
    <property type="project" value="GO_Central"/>
</dbReference>
<dbReference type="PANTHER" id="PTHR45987">
    <property type="entry name" value="39S RIBOSOMAL PROTEIN L12"/>
    <property type="match status" value="1"/>
</dbReference>
<dbReference type="VEuPathDB" id="FungiDB:SJAG_05218"/>
<comment type="similarity">
    <text evidence="1">Belongs to the bacterial ribosomal protein bL12 family.</text>
</comment>
<dbReference type="PANTHER" id="PTHR45987:SF4">
    <property type="entry name" value="LARGE RIBOSOMAL SUBUNIT PROTEIN BL12M"/>
    <property type="match status" value="1"/>
</dbReference>
<dbReference type="SUPFAM" id="SSF54736">
    <property type="entry name" value="ClpS-like"/>
    <property type="match status" value="1"/>
</dbReference>
<evidence type="ECO:0000256" key="2">
    <source>
        <dbReference type="ARBA" id="ARBA00022980"/>
    </source>
</evidence>
<dbReference type="InterPro" id="IPR036235">
    <property type="entry name" value="Ribosomal_bL12_oligo_N_sf"/>
</dbReference>
<evidence type="ECO:0000256" key="1">
    <source>
        <dbReference type="ARBA" id="ARBA00007197"/>
    </source>
</evidence>
<dbReference type="Gene3D" id="3.30.1390.10">
    <property type="match status" value="1"/>
</dbReference>
<dbReference type="SUPFAM" id="SSF48300">
    <property type="entry name" value="Ribosomal protein L7/12, oligomerisation (N-terminal) domain"/>
    <property type="match status" value="1"/>
</dbReference>
<feature type="domain" description="Large ribosomal subunit protein bL12 C-terminal" evidence="4">
    <location>
        <begin position="111"/>
        <end position="177"/>
    </location>
</feature>
<dbReference type="Pfam" id="PF00542">
    <property type="entry name" value="Ribosomal_L12"/>
    <property type="match status" value="1"/>
</dbReference>
<dbReference type="STRING" id="402676.B6JZV9"/>
<evidence type="ECO:0000313" key="8">
    <source>
        <dbReference type="Proteomes" id="UP000001744"/>
    </source>
</evidence>
<keyword evidence="3" id="KW-0687">Ribonucleoprotein</keyword>
<keyword evidence="2 6" id="KW-0689">Ribosomal protein</keyword>
<dbReference type="GO" id="GO:0006412">
    <property type="term" value="P:translation"/>
    <property type="evidence" value="ECO:0000318"/>
    <property type="project" value="GO_Central"/>
</dbReference>
<dbReference type="NCBIfam" id="TIGR00855">
    <property type="entry name" value="L12"/>
    <property type="match status" value="1"/>
</dbReference>
<dbReference type="Gene3D" id="1.20.5.710">
    <property type="entry name" value="Single helix bin"/>
    <property type="match status" value="1"/>
</dbReference>
<proteinExistence type="inferred from homology"/>
<dbReference type="CDD" id="cd00387">
    <property type="entry name" value="Ribosomal_L7_L12"/>
    <property type="match status" value="1"/>
</dbReference>
<reference evidence="6 8" key="1">
    <citation type="journal article" date="2011" name="Science">
        <title>Comparative functional genomics of the fission yeasts.</title>
        <authorList>
            <person name="Rhind N."/>
            <person name="Chen Z."/>
            <person name="Yassour M."/>
            <person name="Thompson D.A."/>
            <person name="Haas B.J."/>
            <person name="Habib N."/>
            <person name="Wapinski I."/>
            <person name="Roy S."/>
            <person name="Lin M.F."/>
            <person name="Heiman D.I."/>
            <person name="Young S.K."/>
            <person name="Furuya K."/>
            <person name="Guo Y."/>
            <person name="Pidoux A."/>
            <person name="Chen H.M."/>
            <person name="Robbertse B."/>
            <person name="Goldberg J.M."/>
            <person name="Aoki K."/>
            <person name="Bayne E.H."/>
            <person name="Berlin A.M."/>
            <person name="Desjardins C.A."/>
            <person name="Dobbs E."/>
            <person name="Dukaj L."/>
            <person name="Fan L."/>
            <person name="FitzGerald M.G."/>
            <person name="French C."/>
            <person name="Gujja S."/>
            <person name="Hansen K."/>
            <person name="Keifenheim D."/>
            <person name="Levin J.Z."/>
            <person name="Mosher R.A."/>
            <person name="Mueller C.A."/>
            <person name="Pfiffner J."/>
            <person name="Priest M."/>
            <person name="Russ C."/>
            <person name="Smialowska A."/>
            <person name="Swoboda P."/>
            <person name="Sykes S.M."/>
            <person name="Vaughn M."/>
            <person name="Vengrova S."/>
            <person name="Yoder R."/>
            <person name="Zeng Q."/>
            <person name="Allshire R."/>
            <person name="Baulcombe D."/>
            <person name="Birren B.W."/>
            <person name="Brown W."/>
            <person name="Ekwall K."/>
            <person name="Kellis M."/>
            <person name="Leatherwood J."/>
            <person name="Levin H."/>
            <person name="Margalit H."/>
            <person name="Martienssen R."/>
            <person name="Nieduszynski C.A."/>
            <person name="Spatafora J.W."/>
            <person name="Friedman N."/>
            <person name="Dalgaard J.Z."/>
            <person name="Baumann P."/>
            <person name="Niki H."/>
            <person name="Regev A."/>
            <person name="Nusbaum C."/>
        </authorList>
    </citation>
    <scope>NUCLEOTIDE SEQUENCE [LARGE SCALE GENOMIC DNA]</scope>
    <source>
        <strain evidence="8">yFS275 / FY16936</strain>
    </source>
</reference>
<evidence type="ECO:0000259" key="5">
    <source>
        <dbReference type="Pfam" id="PF16320"/>
    </source>
</evidence>
<dbReference type="eggNOG" id="KOG1715">
    <property type="taxonomic scope" value="Eukaryota"/>
</dbReference>
<protein>
    <submittedName>
        <fullName evidence="6">Ribosomal protein subunit L12</fullName>
    </submittedName>
</protein>
<evidence type="ECO:0000259" key="4">
    <source>
        <dbReference type="Pfam" id="PF00542"/>
    </source>
</evidence>
<dbReference type="JaponicusDB" id="SJAG_05218">
    <property type="gene designation" value="mrpl12"/>
</dbReference>
<gene>
    <name evidence="7" type="primary">mrpl12</name>
    <name evidence="6" type="ORF">SJAG_05218</name>
</gene>
<dbReference type="GeneID" id="7047405"/>
<organism evidence="6 8">
    <name type="scientific">Schizosaccharomyces japonicus (strain yFS275 / FY16936)</name>
    <name type="common">Fission yeast</name>
    <dbReference type="NCBI Taxonomy" id="402676"/>
    <lineage>
        <taxon>Eukaryota</taxon>
        <taxon>Fungi</taxon>
        <taxon>Dikarya</taxon>
        <taxon>Ascomycota</taxon>
        <taxon>Taphrinomycotina</taxon>
        <taxon>Schizosaccharomycetes</taxon>
        <taxon>Schizosaccharomycetales</taxon>
        <taxon>Schizosaccharomycetaceae</taxon>
        <taxon>Schizosaccharomyces</taxon>
    </lineage>
</organism>
<accession>B6JZV9</accession>
<dbReference type="GO" id="GO:0003729">
    <property type="term" value="F:mRNA binding"/>
    <property type="evidence" value="ECO:0000318"/>
    <property type="project" value="GO_Central"/>
</dbReference>
<evidence type="ECO:0000313" key="6">
    <source>
        <dbReference type="EMBL" id="EEB06109.1"/>
    </source>
</evidence>
<name>B6JZV9_SCHJY</name>
<dbReference type="EMBL" id="KE651168">
    <property type="protein sequence ID" value="EEB06109.1"/>
    <property type="molecule type" value="Genomic_DNA"/>
</dbReference>
<dbReference type="RefSeq" id="XP_002172402.1">
    <property type="nucleotide sequence ID" value="XM_002172366.1"/>
</dbReference>
<evidence type="ECO:0000256" key="3">
    <source>
        <dbReference type="ARBA" id="ARBA00023274"/>
    </source>
</evidence>
<dbReference type="InterPro" id="IPR013823">
    <property type="entry name" value="Ribosomal_bL12_C"/>
</dbReference>
<dbReference type="GO" id="GO:0005762">
    <property type="term" value="C:mitochondrial large ribosomal subunit"/>
    <property type="evidence" value="ECO:0000318"/>
    <property type="project" value="GO_Central"/>
</dbReference>
<dbReference type="Pfam" id="PF16320">
    <property type="entry name" value="Ribosomal_L12_N"/>
    <property type="match status" value="1"/>
</dbReference>
<dbReference type="InterPro" id="IPR008932">
    <property type="entry name" value="Ribosomal_bL12_oligo"/>
</dbReference>
<sequence>MLRSYLKLMSWRTAAKTQTRIIAAARSTTIRTFSTSLCLFQQENTKIEKLVEDISKLTLLETSQLVDQLKTKLNIQDVAPIAFNPSAVSATDAGAEEPAKKEAAEEKTSWTVRLDSFDAGSKAKVIKEVKAMLGLTLVEAKKTVEAAPKVLKENVLKEDADAVKSKLEGLGCKVTLE</sequence>
<feature type="domain" description="Large ribosomal subunit protein bL12 oligomerization" evidence="5">
    <location>
        <begin position="46"/>
        <end position="91"/>
    </location>
</feature>
<dbReference type="OMA" id="LEDKWGV"/>
<dbReference type="Proteomes" id="UP000001744">
    <property type="component" value="Unassembled WGS sequence"/>
</dbReference>
<dbReference type="GO" id="GO:0042645">
    <property type="term" value="C:mitochondrial nucleoid"/>
    <property type="evidence" value="ECO:0007669"/>
    <property type="project" value="EnsemblFungi"/>
</dbReference>
<dbReference type="FunFam" id="3.30.1390.10:FF:000001">
    <property type="entry name" value="50S ribosomal protein L7/L12"/>
    <property type="match status" value="1"/>
</dbReference>
<keyword evidence="8" id="KW-1185">Reference proteome</keyword>
<dbReference type="HAMAP" id="MF_00368">
    <property type="entry name" value="Ribosomal_bL12"/>
    <property type="match status" value="1"/>
</dbReference>
<evidence type="ECO:0000313" key="7">
    <source>
        <dbReference type="JaponicusDB" id="SJAG_05218"/>
    </source>
</evidence>
<dbReference type="InterPro" id="IPR000206">
    <property type="entry name" value="Ribosomal_bL12"/>
</dbReference>
<dbReference type="AlphaFoldDB" id="B6JZV9"/>
<dbReference type="HOGENOM" id="CLU_086499_0_1_1"/>
<dbReference type="OrthoDB" id="21266at2759"/>
<dbReference type="InterPro" id="IPR014719">
    <property type="entry name" value="Ribosomal_bL12_C/ClpS-like"/>
</dbReference>